<dbReference type="Proteomes" id="UP000076512">
    <property type="component" value="Unassembled WGS sequence"/>
</dbReference>
<comment type="caution">
    <text evidence="2">The sequence shown here is derived from an EMBL/GenBank/DDBJ whole genome shotgun (WGS) entry which is preliminary data.</text>
</comment>
<evidence type="ECO:0000259" key="1">
    <source>
        <dbReference type="Pfam" id="PF03374"/>
    </source>
</evidence>
<dbReference type="GO" id="GO:0003677">
    <property type="term" value="F:DNA binding"/>
    <property type="evidence" value="ECO:0007669"/>
    <property type="project" value="InterPro"/>
</dbReference>
<dbReference type="InterPro" id="IPR005039">
    <property type="entry name" value="Ant_C"/>
</dbReference>
<name>A0A164K7H5_9NOCA</name>
<protein>
    <recommendedName>
        <fullName evidence="1">Antirepressor protein C-terminal domain-containing protein</fullName>
    </recommendedName>
</protein>
<sequence length="238" mass="26035">MPLMGYTAWRNFMVPLERAMKAAANQGHDATSHFAVSRKVVGRQQGGGTERADYELSRFAAYLVAMNGDPNKAEVAAAQAYFAIQTRHAEVARPFTREELLARAVLESADVIAEQKARIAARDAKIAIDAPKVAAFEEFLGADGTYGMAVVADMLGWGRNTMLKRLREVGVLSSQPNMWNVPLRRHMKHFKIVAYAKDGTERGYTTYVRPSGVEFIRNTIGVGTGAASCSRLVDVPIG</sequence>
<evidence type="ECO:0000313" key="3">
    <source>
        <dbReference type="Proteomes" id="UP000076512"/>
    </source>
</evidence>
<dbReference type="STRING" id="455432.AWN90_42135"/>
<keyword evidence="3" id="KW-1185">Reference proteome</keyword>
<organism evidence="2 3">
    <name type="scientific">Nocardia terpenica</name>
    <dbReference type="NCBI Taxonomy" id="455432"/>
    <lineage>
        <taxon>Bacteria</taxon>
        <taxon>Bacillati</taxon>
        <taxon>Actinomycetota</taxon>
        <taxon>Actinomycetes</taxon>
        <taxon>Mycobacteriales</taxon>
        <taxon>Nocardiaceae</taxon>
        <taxon>Nocardia</taxon>
    </lineage>
</organism>
<reference evidence="2 3" key="1">
    <citation type="submission" date="2016-04" db="EMBL/GenBank/DDBJ databases">
        <authorList>
            <person name="Evans L.H."/>
            <person name="Alamgir A."/>
            <person name="Owens N."/>
            <person name="Weber N.D."/>
            <person name="Virtaneva K."/>
            <person name="Barbian K."/>
            <person name="Babar A."/>
            <person name="Rosenke K."/>
        </authorList>
    </citation>
    <scope>NUCLEOTIDE SEQUENCE [LARGE SCALE GENOMIC DNA]</scope>
    <source>
        <strain evidence="2 3">IFM 0406</strain>
    </source>
</reference>
<feature type="domain" description="Antirepressor protein C-terminal" evidence="1">
    <location>
        <begin position="124"/>
        <end position="220"/>
    </location>
</feature>
<dbReference type="EMBL" id="LWGR01000013">
    <property type="protein sequence ID" value="KZM71114.1"/>
    <property type="molecule type" value="Genomic_DNA"/>
</dbReference>
<evidence type="ECO:0000313" key="2">
    <source>
        <dbReference type="EMBL" id="KZM71114.1"/>
    </source>
</evidence>
<accession>A0A164K7H5</accession>
<proteinExistence type="predicted"/>
<gene>
    <name evidence="2" type="ORF">AWN90_42135</name>
</gene>
<dbReference type="Pfam" id="PF03374">
    <property type="entry name" value="ANT"/>
    <property type="match status" value="1"/>
</dbReference>
<dbReference type="AlphaFoldDB" id="A0A164K7H5"/>